<dbReference type="PANTHER" id="PTHR30085">
    <property type="entry name" value="AMINO ACID ABC TRANSPORTER PERMEASE"/>
    <property type="match status" value="1"/>
</dbReference>
<dbReference type="OrthoDB" id="7240770at2"/>
<evidence type="ECO:0000256" key="6">
    <source>
        <dbReference type="ARBA" id="ARBA00022970"/>
    </source>
</evidence>
<keyword evidence="3" id="KW-0813">Transport</keyword>
<dbReference type="EMBL" id="QWEX01000001">
    <property type="protein sequence ID" value="RXV72837.1"/>
    <property type="molecule type" value="Genomic_DNA"/>
</dbReference>
<dbReference type="InterPro" id="IPR001638">
    <property type="entry name" value="Solute-binding_3/MltF_N"/>
</dbReference>
<dbReference type="AlphaFoldDB" id="A0A4Q2ATR4"/>
<dbReference type="Gene3D" id="3.40.190.10">
    <property type="entry name" value="Periplasmic binding protein-like II"/>
    <property type="match status" value="2"/>
</dbReference>
<dbReference type="NCBIfam" id="NF008063">
    <property type="entry name" value="PRK10797.1"/>
    <property type="match status" value="1"/>
</dbReference>
<evidence type="ECO:0000256" key="3">
    <source>
        <dbReference type="ARBA" id="ARBA00022448"/>
    </source>
</evidence>
<dbReference type="InterPro" id="IPR051455">
    <property type="entry name" value="Bact_solute-bind_prot3"/>
</dbReference>
<dbReference type="Proteomes" id="UP000289650">
    <property type="component" value="Unassembled WGS sequence"/>
</dbReference>
<dbReference type="FunFam" id="3.40.190.10:FF:000052">
    <property type="entry name" value="Amino acid ABC transporter substrate-binding protein"/>
    <property type="match status" value="1"/>
</dbReference>
<evidence type="ECO:0000256" key="1">
    <source>
        <dbReference type="ARBA" id="ARBA00004418"/>
    </source>
</evidence>
<comment type="caution">
    <text evidence="9">The sequence shown here is derived from an EMBL/GenBank/DDBJ whole genome shotgun (WGS) entry which is preliminary data.</text>
</comment>
<evidence type="ECO:0000259" key="8">
    <source>
        <dbReference type="SMART" id="SM00062"/>
    </source>
</evidence>
<evidence type="ECO:0000256" key="5">
    <source>
        <dbReference type="ARBA" id="ARBA00022764"/>
    </source>
</evidence>
<dbReference type="GO" id="GO:0005576">
    <property type="term" value="C:extracellular region"/>
    <property type="evidence" value="ECO:0007669"/>
    <property type="project" value="TreeGrafter"/>
</dbReference>
<reference evidence="9 10" key="1">
    <citation type="submission" date="2018-08" db="EMBL/GenBank/DDBJ databases">
        <title>Mountain-cultivated ginseng endophyte, Burkholderia stabilis and its activity against ginseng root rot disease.</title>
        <authorList>
            <person name="Tapan Kumar M."/>
            <person name="Bae H."/>
            <person name="Shanmugam G."/>
            <person name="Jeon J."/>
        </authorList>
    </citation>
    <scope>NUCLEOTIDE SEQUENCE [LARGE SCALE GENOMIC DNA]</scope>
    <source>
        <strain evidence="9 10">EB159</strain>
    </source>
</reference>
<dbReference type="PANTHER" id="PTHR30085:SF2">
    <property type="entry name" value="GLUTAMATE_ASPARTATE IMPORT SOLUTE-BINDING PROTEIN"/>
    <property type="match status" value="1"/>
</dbReference>
<comment type="similarity">
    <text evidence="2">Belongs to the bacterial solute-binding protein 3 family.</text>
</comment>
<comment type="subcellular location">
    <subcellularLocation>
        <location evidence="1">Periplasm</location>
    </subcellularLocation>
</comment>
<keyword evidence="5" id="KW-0574">Periplasm</keyword>
<keyword evidence="6" id="KW-0029">Amino-acid transport</keyword>
<feature type="domain" description="Solute-binding protein family 3/N-terminal" evidence="8">
    <location>
        <begin position="39"/>
        <end position="271"/>
    </location>
</feature>
<gene>
    <name evidence="9" type="ORF">D1006_11130</name>
</gene>
<sequence>MTKMKYQKAVLMIAALCAFASGAHAQETGTLKKIKDTGVIALGHRESSIPFSYYDQNQQVVGYSREFQMKVVDAVKKKLNLPNLQVKNIPVTSQNRIPLVQNGTVDIECGSTTNNAERQQQAAFSDTIFVIGTRLMTKKDSGVKDFADLKGKTVVTTAGTTSERLLRKMNNEKQLGMNIISAKDHGDSFNTLESGRAVAFMMDDALLAGERAKAKQPGEWVIVGTPQSEEAYGCMMRKGDTDFKKVVDDAISQVEKSGDAAKIYAKWFENPIPPKGLNLNFPLSDSMKKLYANPNDKALD</sequence>
<organism evidence="9 10">
    <name type="scientific">Burkholderia stabilis</name>
    <dbReference type="NCBI Taxonomy" id="95485"/>
    <lineage>
        <taxon>Bacteria</taxon>
        <taxon>Pseudomonadati</taxon>
        <taxon>Pseudomonadota</taxon>
        <taxon>Betaproteobacteria</taxon>
        <taxon>Burkholderiales</taxon>
        <taxon>Burkholderiaceae</taxon>
        <taxon>Burkholderia</taxon>
        <taxon>Burkholderia cepacia complex</taxon>
    </lineage>
</organism>
<protein>
    <submittedName>
        <fullName evidence="9">Glutamate/aspartate ABC transporter substrate-binding protein</fullName>
    </submittedName>
</protein>
<feature type="chain" id="PRO_5020893517" evidence="7">
    <location>
        <begin position="26"/>
        <end position="300"/>
    </location>
</feature>
<evidence type="ECO:0000256" key="2">
    <source>
        <dbReference type="ARBA" id="ARBA00010333"/>
    </source>
</evidence>
<keyword evidence="4 7" id="KW-0732">Signal</keyword>
<dbReference type="SUPFAM" id="SSF53850">
    <property type="entry name" value="Periplasmic binding protein-like II"/>
    <property type="match status" value="1"/>
</dbReference>
<proteinExistence type="inferred from homology"/>
<feature type="signal peptide" evidence="7">
    <location>
        <begin position="1"/>
        <end position="25"/>
    </location>
</feature>
<dbReference type="GO" id="GO:0006865">
    <property type="term" value="P:amino acid transport"/>
    <property type="evidence" value="ECO:0007669"/>
    <property type="project" value="UniProtKB-KW"/>
</dbReference>
<dbReference type="Pfam" id="PF00497">
    <property type="entry name" value="SBP_bac_3"/>
    <property type="match status" value="1"/>
</dbReference>
<dbReference type="GO" id="GO:0030288">
    <property type="term" value="C:outer membrane-bounded periplasmic space"/>
    <property type="evidence" value="ECO:0007669"/>
    <property type="project" value="TreeGrafter"/>
</dbReference>
<evidence type="ECO:0000256" key="7">
    <source>
        <dbReference type="SAM" id="SignalP"/>
    </source>
</evidence>
<dbReference type="SMART" id="SM00062">
    <property type="entry name" value="PBPb"/>
    <property type="match status" value="1"/>
</dbReference>
<dbReference type="CDD" id="cd13688">
    <property type="entry name" value="PBP2_GltI_DEBP"/>
    <property type="match status" value="1"/>
</dbReference>
<accession>A0A4Q2ATR4</accession>
<evidence type="ECO:0000313" key="10">
    <source>
        <dbReference type="Proteomes" id="UP000289650"/>
    </source>
</evidence>
<name>A0A4Q2ATR4_9BURK</name>
<evidence type="ECO:0000313" key="9">
    <source>
        <dbReference type="EMBL" id="RXV72837.1"/>
    </source>
</evidence>
<evidence type="ECO:0000256" key="4">
    <source>
        <dbReference type="ARBA" id="ARBA00022729"/>
    </source>
</evidence>